<dbReference type="InterPro" id="IPR000829">
    <property type="entry name" value="DAGK"/>
</dbReference>
<keyword evidence="17" id="KW-1185">Reference proteome</keyword>
<comment type="subcellular location">
    <subcellularLocation>
        <location evidence="1">Cell membrane</location>
        <topology evidence="1">Multi-pass membrane protein</topology>
    </subcellularLocation>
</comment>
<evidence type="ECO:0000256" key="7">
    <source>
        <dbReference type="ARBA" id="ARBA00022741"/>
    </source>
</evidence>
<dbReference type="PANTHER" id="PTHR34299:SF1">
    <property type="entry name" value="DIACYLGLYCEROL KINASE"/>
    <property type="match status" value="1"/>
</dbReference>
<feature type="transmembrane region" description="Helical" evidence="15">
    <location>
        <begin position="125"/>
        <end position="153"/>
    </location>
</feature>
<dbReference type="PANTHER" id="PTHR34299">
    <property type="entry name" value="DIACYLGLYCEROL KINASE"/>
    <property type="match status" value="1"/>
</dbReference>
<evidence type="ECO:0000256" key="8">
    <source>
        <dbReference type="ARBA" id="ARBA00022777"/>
    </source>
</evidence>
<dbReference type="GO" id="GO:0016301">
    <property type="term" value="F:kinase activity"/>
    <property type="evidence" value="ECO:0007669"/>
    <property type="project" value="UniProtKB-KW"/>
</dbReference>
<dbReference type="InterPro" id="IPR033717">
    <property type="entry name" value="UDPK"/>
</dbReference>
<evidence type="ECO:0000256" key="9">
    <source>
        <dbReference type="ARBA" id="ARBA00022840"/>
    </source>
</evidence>
<keyword evidence="8 16" id="KW-0418">Kinase</keyword>
<keyword evidence="13" id="KW-0594">Phospholipid biosynthesis</keyword>
<evidence type="ECO:0000256" key="12">
    <source>
        <dbReference type="ARBA" id="ARBA00023136"/>
    </source>
</evidence>
<organism evidence="16 17">
    <name type="scientific">Neglectibacter timonensis</name>
    <dbReference type="NCBI Taxonomy" id="1776382"/>
    <lineage>
        <taxon>Bacteria</taxon>
        <taxon>Bacillati</taxon>
        <taxon>Bacillota</taxon>
        <taxon>Clostridia</taxon>
        <taxon>Eubacteriales</taxon>
        <taxon>Oscillospiraceae</taxon>
        <taxon>Neglectibacter</taxon>
    </lineage>
</organism>
<evidence type="ECO:0000256" key="1">
    <source>
        <dbReference type="ARBA" id="ARBA00004651"/>
    </source>
</evidence>
<evidence type="ECO:0000256" key="15">
    <source>
        <dbReference type="SAM" id="Phobius"/>
    </source>
</evidence>
<dbReference type="CDD" id="cd14265">
    <property type="entry name" value="UDPK_IM_like"/>
    <property type="match status" value="1"/>
</dbReference>
<feature type="transmembrane region" description="Helical" evidence="15">
    <location>
        <begin position="98"/>
        <end position="119"/>
    </location>
</feature>
<dbReference type="Proteomes" id="UP001524473">
    <property type="component" value="Unassembled WGS sequence"/>
</dbReference>
<keyword evidence="14" id="KW-1208">Phospholipid metabolism</keyword>
<dbReference type="InterPro" id="IPR036945">
    <property type="entry name" value="DAGK_sf"/>
</dbReference>
<keyword evidence="4" id="KW-0444">Lipid biosynthesis</keyword>
<evidence type="ECO:0000256" key="3">
    <source>
        <dbReference type="ARBA" id="ARBA00022475"/>
    </source>
</evidence>
<comment type="similarity">
    <text evidence="2">Belongs to the bacterial diacylglycerol kinase family.</text>
</comment>
<dbReference type="EMBL" id="JANFZH010000010">
    <property type="protein sequence ID" value="MCQ4839475.1"/>
    <property type="molecule type" value="Genomic_DNA"/>
</dbReference>
<evidence type="ECO:0000256" key="2">
    <source>
        <dbReference type="ARBA" id="ARBA00005967"/>
    </source>
</evidence>
<evidence type="ECO:0000256" key="4">
    <source>
        <dbReference type="ARBA" id="ARBA00022516"/>
    </source>
</evidence>
<keyword evidence="9" id="KW-0067">ATP-binding</keyword>
<keyword evidence="3" id="KW-1003">Cell membrane</keyword>
<evidence type="ECO:0000256" key="11">
    <source>
        <dbReference type="ARBA" id="ARBA00023098"/>
    </source>
</evidence>
<dbReference type="Pfam" id="PF01219">
    <property type="entry name" value="DAGK_prokar"/>
    <property type="match status" value="1"/>
</dbReference>
<evidence type="ECO:0000256" key="14">
    <source>
        <dbReference type="ARBA" id="ARBA00023264"/>
    </source>
</evidence>
<keyword evidence="10 15" id="KW-1133">Transmembrane helix</keyword>
<evidence type="ECO:0000256" key="6">
    <source>
        <dbReference type="ARBA" id="ARBA00022692"/>
    </source>
</evidence>
<evidence type="ECO:0000256" key="5">
    <source>
        <dbReference type="ARBA" id="ARBA00022679"/>
    </source>
</evidence>
<gene>
    <name evidence="16" type="ORF">NE695_06030</name>
</gene>
<comment type="caution">
    <text evidence="16">The sequence shown here is derived from an EMBL/GenBank/DDBJ whole genome shotgun (WGS) entry which is preliminary data.</text>
</comment>
<protein>
    <submittedName>
        <fullName evidence="16">Diacylglycerol kinase family protein</fullName>
    </submittedName>
</protein>
<evidence type="ECO:0000256" key="13">
    <source>
        <dbReference type="ARBA" id="ARBA00023209"/>
    </source>
</evidence>
<keyword evidence="6 15" id="KW-0812">Transmembrane</keyword>
<evidence type="ECO:0000256" key="10">
    <source>
        <dbReference type="ARBA" id="ARBA00022989"/>
    </source>
</evidence>
<sequence>MMPTDPKKRTIARSFADAFRGVGDCIRTERNMRIHLTMCVYVLFFASRIELTRGEMACLLLAIGSVVTAETLNTSVEKLCDFTQKHTNHLIRVIKDMAAGAVLICAVFAALVGIVVLFRPELWEAFWAICTDPVSLVLFLLSLAVAAVFVFLGPVKLMEQAERWFGGRRQ</sequence>
<dbReference type="RefSeq" id="WP_082942225.1">
    <property type="nucleotide sequence ID" value="NZ_CABKVV010000014.1"/>
</dbReference>
<keyword evidence="7" id="KW-0547">Nucleotide-binding</keyword>
<reference evidence="16 17" key="1">
    <citation type="submission" date="2022-06" db="EMBL/GenBank/DDBJ databases">
        <title>Isolation of gut microbiota from human fecal samples.</title>
        <authorList>
            <person name="Pamer E.G."/>
            <person name="Barat B."/>
            <person name="Waligurski E."/>
            <person name="Medina S."/>
            <person name="Paddock L."/>
            <person name="Mostad J."/>
        </authorList>
    </citation>
    <scope>NUCLEOTIDE SEQUENCE [LARGE SCALE GENOMIC DNA]</scope>
    <source>
        <strain evidence="16 17">DFI.9.73</strain>
    </source>
</reference>
<keyword evidence="5" id="KW-0808">Transferase</keyword>
<proteinExistence type="inferred from homology"/>
<accession>A0ABT1RYW6</accession>
<dbReference type="GeneID" id="90532746"/>
<keyword evidence="12 15" id="KW-0472">Membrane</keyword>
<name>A0ABT1RYW6_9FIRM</name>
<dbReference type="Gene3D" id="1.10.287.3610">
    <property type="match status" value="1"/>
</dbReference>
<evidence type="ECO:0000313" key="17">
    <source>
        <dbReference type="Proteomes" id="UP001524473"/>
    </source>
</evidence>
<keyword evidence="11" id="KW-0443">Lipid metabolism</keyword>
<evidence type="ECO:0000313" key="16">
    <source>
        <dbReference type="EMBL" id="MCQ4839475.1"/>
    </source>
</evidence>